<gene>
    <name evidence="2" type="ORF">CCUS01_10858</name>
</gene>
<evidence type="ECO:0000256" key="1">
    <source>
        <dbReference type="SAM" id="MobiDB-lite"/>
    </source>
</evidence>
<dbReference type="Proteomes" id="UP001239213">
    <property type="component" value="Unassembled WGS sequence"/>
</dbReference>
<proteinExistence type="predicted"/>
<accession>A0AAI9U6I2</accession>
<feature type="compositionally biased region" description="Basic residues" evidence="1">
    <location>
        <begin position="29"/>
        <end position="39"/>
    </location>
</feature>
<name>A0AAI9U6I2_9PEZI</name>
<keyword evidence="3" id="KW-1185">Reference proteome</keyword>
<evidence type="ECO:0000313" key="3">
    <source>
        <dbReference type="Proteomes" id="UP001239213"/>
    </source>
</evidence>
<dbReference type="AlphaFoldDB" id="A0AAI9U6I2"/>
<organism evidence="2 3">
    <name type="scientific">Colletotrichum cuscutae</name>
    <dbReference type="NCBI Taxonomy" id="1209917"/>
    <lineage>
        <taxon>Eukaryota</taxon>
        <taxon>Fungi</taxon>
        <taxon>Dikarya</taxon>
        <taxon>Ascomycota</taxon>
        <taxon>Pezizomycotina</taxon>
        <taxon>Sordariomycetes</taxon>
        <taxon>Hypocreomycetidae</taxon>
        <taxon>Glomerellales</taxon>
        <taxon>Glomerellaceae</taxon>
        <taxon>Colletotrichum</taxon>
        <taxon>Colletotrichum acutatum species complex</taxon>
    </lineage>
</organism>
<sequence length="116" mass="12393">CTGATSPTPSGFAATAKSIFDEDTASNRRTIKRQGKQRHAAPSSREMAGSRGQGSQETNVRRPTLHSHGVLIEVSRGALGMTGQEDVHRISSFCALKSAPAGRRLRLGYPVLVGYQ</sequence>
<comment type="caution">
    <text evidence="2">The sequence shown here is derived from an EMBL/GenBank/DDBJ whole genome shotgun (WGS) entry which is preliminary data.</text>
</comment>
<reference evidence="2" key="1">
    <citation type="submission" date="2016-11" db="EMBL/GenBank/DDBJ databases">
        <title>The genome sequence of Colletotrichum cuscutae.</title>
        <authorList>
            <person name="Baroncelli R."/>
        </authorList>
    </citation>
    <scope>NUCLEOTIDE SEQUENCE</scope>
    <source>
        <strain evidence="2">IMI 304802</strain>
    </source>
</reference>
<dbReference type="EMBL" id="MPDP01000296">
    <property type="protein sequence ID" value="KAK1452627.1"/>
    <property type="molecule type" value="Genomic_DNA"/>
</dbReference>
<feature type="non-terminal residue" evidence="2">
    <location>
        <position position="1"/>
    </location>
</feature>
<feature type="region of interest" description="Disordered" evidence="1">
    <location>
        <begin position="1"/>
        <end position="68"/>
    </location>
</feature>
<evidence type="ECO:0000313" key="2">
    <source>
        <dbReference type="EMBL" id="KAK1452627.1"/>
    </source>
</evidence>
<protein>
    <submittedName>
        <fullName evidence="2">Uncharacterized protein</fullName>
    </submittedName>
</protein>